<evidence type="ECO:0000313" key="2">
    <source>
        <dbReference type="EMBL" id="OHF03383.1"/>
    </source>
</evidence>
<gene>
    <name evidence="2" type="ORF">CORC01_01436</name>
</gene>
<dbReference type="RefSeq" id="XP_022480519.1">
    <property type="nucleotide sequence ID" value="XM_022613091.1"/>
</dbReference>
<dbReference type="GeneID" id="34554601"/>
<name>A0A1G4BPZ1_9PEZI</name>
<evidence type="ECO:0000313" key="3">
    <source>
        <dbReference type="Proteomes" id="UP000176998"/>
    </source>
</evidence>
<comment type="caution">
    <text evidence="2">The sequence shown here is derived from an EMBL/GenBank/DDBJ whole genome shotgun (WGS) entry which is preliminary data.</text>
</comment>
<reference evidence="2 3" key="1">
    <citation type="submission" date="2016-09" db="EMBL/GenBank/DDBJ databases">
        <authorList>
            <person name="Capua I."/>
            <person name="De Benedictis P."/>
            <person name="Joannis T."/>
            <person name="Lombin L.H."/>
            <person name="Cattoli G."/>
        </authorList>
    </citation>
    <scope>NUCLEOTIDE SEQUENCE [LARGE SCALE GENOMIC DNA]</scope>
    <source>
        <strain evidence="2 3">IMI 309357</strain>
    </source>
</reference>
<dbReference type="Proteomes" id="UP000176998">
    <property type="component" value="Unassembled WGS sequence"/>
</dbReference>
<keyword evidence="3" id="KW-1185">Reference proteome</keyword>
<dbReference type="AlphaFoldDB" id="A0A1G4BPZ1"/>
<protein>
    <submittedName>
        <fullName evidence="2">Uncharacterized protein</fullName>
    </submittedName>
</protein>
<feature type="region of interest" description="Disordered" evidence="1">
    <location>
        <begin position="63"/>
        <end position="84"/>
    </location>
</feature>
<sequence length="84" mass="9326">MAVKTTSRLHREAPRDIGPVRDFEEKRAIMGSGVLCARMQRGSRLKCSLRYAVYSVQRVPFSPRSVSAAPPDGRASCSPVYNEN</sequence>
<dbReference type="EMBL" id="MJBS01000007">
    <property type="protein sequence ID" value="OHF03383.1"/>
    <property type="molecule type" value="Genomic_DNA"/>
</dbReference>
<proteinExistence type="predicted"/>
<organism evidence="2 3">
    <name type="scientific">Colletotrichum orchidophilum</name>
    <dbReference type="NCBI Taxonomy" id="1209926"/>
    <lineage>
        <taxon>Eukaryota</taxon>
        <taxon>Fungi</taxon>
        <taxon>Dikarya</taxon>
        <taxon>Ascomycota</taxon>
        <taxon>Pezizomycotina</taxon>
        <taxon>Sordariomycetes</taxon>
        <taxon>Hypocreomycetidae</taxon>
        <taxon>Glomerellales</taxon>
        <taxon>Glomerellaceae</taxon>
        <taxon>Colletotrichum</taxon>
    </lineage>
</organism>
<accession>A0A1G4BPZ1</accession>
<evidence type="ECO:0000256" key="1">
    <source>
        <dbReference type="SAM" id="MobiDB-lite"/>
    </source>
</evidence>